<dbReference type="InterPro" id="IPR009081">
    <property type="entry name" value="PP-bd_ACP"/>
</dbReference>
<dbReference type="CDD" id="cd00833">
    <property type="entry name" value="PKS"/>
    <property type="match status" value="1"/>
</dbReference>
<dbReference type="Pfam" id="PF21394">
    <property type="entry name" value="Beta-ketacyl_N"/>
    <property type="match status" value="1"/>
</dbReference>
<dbReference type="InterPro" id="IPR036291">
    <property type="entry name" value="NAD(P)-bd_dom_sf"/>
</dbReference>
<evidence type="ECO:0000313" key="6">
    <source>
        <dbReference type="EMBL" id="MBB6131876.1"/>
    </source>
</evidence>
<evidence type="ECO:0000259" key="4">
    <source>
        <dbReference type="PROSITE" id="PS50075"/>
    </source>
</evidence>
<dbReference type="InterPro" id="IPR001227">
    <property type="entry name" value="Ac_transferase_dom_sf"/>
</dbReference>
<sequence>MERFPLTVNGKLDRRALPDADLGTSGEDYVAPSTELEEAMCVIWSEILGLTSDQISIHQNFFRMGGNSILSIQLKNRLSQRAEFKNISIADLFKYNTIYKLIESIGQKSRAIYKLQNHESRGDSHEIAIIGASGAFSGVNSIAELWDLIAHQQEGIQFYKEEECRRLQVDESLLQHPDYVPVSGKVPGIELFDPLFWGLSPNEAKHLSPQIRKFIEHCWFALESSGYARQRREHNIGVFAGSGDEDYLYGHILNGIMGEQVNLWEASVSNSKDALATKTAFLLGLTGPANSINTACSTGLVSVVEACKNLRLGICDMALAGGVSFSMPDQIGHIYEEGMIASKDGHCRTFDQDASGTTVGSGVGVVLLKRLGDAIKDRDPILGVIKGYTTNNDGDRKTGYTAPSVIGQSECIINAQRMAGVTSDQIEYIECHGTATYLGDPIEVQALREAFAYNRSEEKGINPRTVLGAVKANIGHANSAAGIAGLIKVCAMLSNQMMPGQVNFEVPNAELQLDQTSFEIIKENRAWPSREDKQRLAGVSSFGIGGTNAHVIIGDYISPAPPEQKNTYTSGGSGYIVAISAKSRQSLDRYRQSLLEACQNDTSLNIRDISYTLQERREHFSYRSAYRADSIDDLISKLNENTSYGQANTEETNKVVFMFPGQGAQYICMAKALYDEEPFFKASIDRCIVLANQHIEIDLYKVMYPEESIPLYDINDTQWSQISLFIIEYALAQYLEELGIKADAYIGHSIGEYVAATLSGVFTLNEGIKIVISRGRLMQSMEPGSMLAINAREEIIKAMVEEHNCEIAVINSIEDIVASGRTKDIHMLQEALEKQSISNTKLTTSHAYHSRLMEVAAREFKESFKGIKLNKPTKEFISNLTGELVNEEEVSTVDYWCRQLRDTVQFSKGIGTLSGQYNHRVTFVELGPGKGLSYFVNKHKSANGHKSVHTSQLLPSAKEAELFYQPIKNKEDLKARLWVSGLTQSPDETRPFRQAKLLSHLPVYQFDHQQYWLEKGKKDASANGLQLLPKEKWLSVPIWSAIFNLHKQVKKSKPIFKNALLILRKDQLDLLDFALLVQEIQFIVLDTDESNTSDMGSALIRVNPENEHHFEELVKYLKVKETTFDVIIHAASINNVADLGNALHNSFYSLFLIRQHLVNYSEKLLILTNGLAQITNEDIIHPSNGTLVGAIRNINHEFLKIDARIIDIGYNLQNIASGIAQVWNQKAYQKSEELLAIRFGKLWTERFESIDNPVSEESNIEDGDIILITGGLGGVGLAIAEHISSKHKVKLILTSRKNIFDNKNKSDANDHKKQIIKKIIAGGSIVDIQYADISAQVEVDAIIDKVNKTYGKVTGIIHTAGVVPLERNNYNLENIKEAFKGKVFGIDNIINTIDLNHVKFIACTSSLASIMGDVNRIEYCAANSYLDYLSADKLKFSNIKLLSTNWNAWQDKPIEKQLLPYQQSENINPIKDLNRLMYSNGASHEENAELFCRLIGQSSYEQVAISRFDISKLIQRLFGQDHSQSIKSRTVLIENDLPEQAYQIGQIYGDLLGLEEISVHDDFFRIGGNSILAIQLSHRLSKALGSEIRVADIFKHKTIS</sequence>
<dbReference type="GO" id="GO:0004312">
    <property type="term" value="F:fatty acid synthase activity"/>
    <property type="evidence" value="ECO:0007669"/>
    <property type="project" value="TreeGrafter"/>
</dbReference>
<dbReference type="Gene3D" id="3.40.50.720">
    <property type="entry name" value="NAD(P)-binding Rossmann-like Domain"/>
    <property type="match status" value="1"/>
</dbReference>
<dbReference type="GO" id="GO:0006633">
    <property type="term" value="P:fatty acid biosynthetic process"/>
    <property type="evidence" value="ECO:0007669"/>
    <property type="project" value="InterPro"/>
</dbReference>
<dbReference type="InterPro" id="IPR050091">
    <property type="entry name" value="PKS_NRPS_Biosynth_Enz"/>
</dbReference>
<dbReference type="GO" id="GO:0004315">
    <property type="term" value="F:3-oxoacyl-[acyl-carrier-protein] synthase activity"/>
    <property type="evidence" value="ECO:0007669"/>
    <property type="project" value="InterPro"/>
</dbReference>
<dbReference type="SMART" id="SM00822">
    <property type="entry name" value="PKS_KR"/>
    <property type="match status" value="1"/>
</dbReference>
<dbReference type="InterPro" id="IPR014031">
    <property type="entry name" value="Ketoacyl_synth_C"/>
</dbReference>
<dbReference type="InterPro" id="IPR036736">
    <property type="entry name" value="ACP-like_sf"/>
</dbReference>
<proteinExistence type="predicted"/>
<dbReference type="PROSITE" id="PS50075">
    <property type="entry name" value="CARRIER"/>
    <property type="match status" value="2"/>
</dbReference>
<dbReference type="SUPFAM" id="SSF51735">
    <property type="entry name" value="NAD(P)-binding Rossmann-fold domains"/>
    <property type="match status" value="2"/>
</dbReference>
<dbReference type="Pfam" id="PF00109">
    <property type="entry name" value="ketoacyl-synt"/>
    <property type="match status" value="1"/>
</dbReference>
<evidence type="ECO:0000256" key="3">
    <source>
        <dbReference type="ARBA" id="ARBA00022679"/>
    </source>
</evidence>
<dbReference type="Gene3D" id="3.40.47.10">
    <property type="match status" value="1"/>
</dbReference>
<evidence type="ECO:0000256" key="1">
    <source>
        <dbReference type="ARBA" id="ARBA00022450"/>
    </source>
</evidence>
<keyword evidence="3 6" id="KW-0808">Transferase</keyword>
<dbReference type="InterPro" id="IPR014030">
    <property type="entry name" value="Ketoacyl_synth_N"/>
</dbReference>
<dbReference type="InterPro" id="IPR016035">
    <property type="entry name" value="Acyl_Trfase/lysoPLipase"/>
</dbReference>
<dbReference type="Pfam" id="PF08659">
    <property type="entry name" value="KR"/>
    <property type="match status" value="1"/>
</dbReference>
<comment type="caution">
    <text evidence="6">The sequence shown here is derived from an EMBL/GenBank/DDBJ whole genome shotgun (WGS) entry which is preliminary data.</text>
</comment>
<dbReference type="PANTHER" id="PTHR43775:SF51">
    <property type="entry name" value="INACTIVE PHENOLPHTHIOCEROL SYNTHESIS POLYKETIDE SYNTHASE TYPE I PKS1-RELATED"/>
    <property type="match status" value="1"/>
</dbReference>
<dbReference type="Gene3D" id="3.40.366.10">
    <property type="entry name" value="Malonyl-Coenzyme A Acyl Carrier Protein, domain 2"/>
    <property type="match status" value="1"/>
</dbReference>
<dbReference type="Gene3D" id="3.30.70.250">
    <property type="entry name" value="Malonyl-CoA ACP transacylase, ACP-binding"/>
    <property type="match status" value="1"/>
</dbReference>
<dbReference type="InterPro" id="IPR016039">
    <property type="entry name" value="Thiolase-like"/>
</dbReference>
<feature type="non-terminal residue" evidence="6">
    <location>
        <position position="1600"/>
    </location>
</feature>
<organism evidence="6 7">
    <name type="scientific">Mucilaginibacter lappiensis</name>
    <dbReference type="NCBI Taxonomy" id="354630"/>
    <lineage>
        <taxon>Bacteria</taxon>
        <taxon>Pseudomonadati</taxon>
        <taxon>Bacteroidota</taxon>
        <taxon>Sphingobacteriia</taxon>
        <taxon>Sphingobacteriales</taxon>
        <taxon>Sphingobacteriaceae</taxon>
        <taxon>Mucilaginibacter</taxon>
    </lineage>
</organism>
<feature type="domain" description="Ketosynthase family 3 (KS3)" evidence="5">
    <location>
        <begin position="124"/>
        <end position="555"/>
    </location>
</feature>
<dbReference type="InterPro" id="IPR006162">
    <property type="entry name" value="Ppantetheine_attach_site"/>
</dbReference>
<dbReference type="InterPro" id="IPR016036">
    <property type="entry name" value="Malonyl_transacylase_ACP-bd"/>
</dbReference>
<name>A0A841JQI2_9SPHI</name>
<dbReference type="EMBL" id="JACHCA010000041">
    <property type="protein sequence ID" value="MBB6131876.1"/>
    <property type="molecule type" value="Genomic_DNA"/>
</dbReference>
<dbReference type="Pfam" id="PF00698">
    <property type="entry name" value="Acyl_transf_1"/>
    <property type="match status" value="1"/>
</dbReference>
<dbReference type="InterPro" id="IPR014043">
    <property type="entry name" value="Acyl_transferase_dom"/>
</dbReference>
<dbReference type="PROSITE" id="PS52004">
    <property type="entry name" value="KS3_2"/>
    <property type="match status" value="1"/>
</dbReference>
<dbReference type="SUPFAM" id="SSF55048">
    <property type="entry name" value="Probable ACP-binding domain of malonyl-CoA ACP transacylase"/>
    <property type="match status" value="1"/>
</dbReference>
<gene>
    <name evidence="6" type="ORF">HDF22_006034</name>
</gene>
<dbReference type="Pfam" id="PF00550">
    <property type="entry name" value="PP-binding"/>
    <property type="match status" value="2"/>
</dbReference>
<keyword evidence="1" id="KW-0596">Phosphopantetheine</keyword>
<dbReference type="InterPro" id="IPR049490">
    <property type="entry name" value="C883_1060-like_KR_N"/>
</dbReference>
<evidence type="ECO:0000259" key="5">
    <source>
        <dbReference type="PROSITE" id="PS52004"/>
    </source>
</evidence>
<dbReference type="Proteomes" id="UP000548326">
    <property type="component" value="Unassembled WGS sequence"/>
</dbReference>
<dbReference type="PANTHER" id="PTHR43775">
    <property type="entry name" value="FATTY ACID SYNTHASE"/>
    <property type="match status" value="1"/>
</dbReference>
<dbReference type="SMART" id="SM00827">
    <property type="entry name" value="PKS_AT"/>
    <property type="match status" value="1"/>
</dbReference>
<dbReference type="Gene3D" id="1.10.1200.10">
    <property type="entry name" value="ACP-like"/>
    <property type="match status" value="2"/>
</dbReference>
<dbReference type="SUPFAM" id="SSF52151">
    <property type="entry name" value="FabD/lysophospholipase-like"/>
    <property type="match status" value="1"/>
</dbReference>
<dbReference type="Gene3D" id="3.30.70.3290">
    <property type="match status" value="1"/>
</dbReference>
<dbReference type="Pfam" id="PF02801">
    <property type="entry name" value="Ketoacyl-synt_C"/>
    <property type="match status" value="1"/>
</dbReference>
<feature type="domain" description="Carrier" evidence="4">
    <location>
        <begin position="1535"/>
        <end position="1600"/>
    </location>
</feature>
<dbReference type="Pfam" id="PF22621">
    <property type="entry name" value="CurL-like_PKS_C"/>
    <property type="match status" value="1"/>
</dbReference>
<dbReference type="InterPro" id="IPR013968">
    <property type="entry name" value="PKS_KR"/>
</dbReference>
<dbReference type="PROSITE" id="PS00012">
    <property type="entry name" value="PHOSPHOPANTETHEINE"/>
    <property type="match status" value="1"/>
</dbReference>
<dbReference type="InterPro" id="IPR018201">
    <property type="entry name" value="Ketoacyl_synth_AS"/>
</dbReference>
<evidence type="ECO:0000313" key="7">
    <source>
        <dbReference type="Proteomes" id="UP000548326"/>
    </source>
</evidence>
<dbReference type="SMART" id="SM00825">
    <property type="entry name" value="PKS_KS"/>
    <property type="match status" value="1"/>
</dbReference>
<dbReference type="RefSeq" id="WP_183590245.1">
    <property type="nucleotide sequence ID" value="NZ_JACHCA010000041.1"/>
</dbReference>
<evidence type="ECO:0000256" key="2">
    <source>
        <dbReference type="ARBA" id="ARBA00022553"/>
    </source>
</evidence>
<reference evidence="6 7" key="1">
    <citation type="submission" date="2020-08" db="EMBL/GenBank/DDBJ databases">
        <title>Genomic Encyclopedia of Type Strains, Phase IV (KMG-V): Genome sequencing to study the core and pangenomes of soil and plant-associated prokaryotes.</title>
        <authorList>
            <person name="Whitman W."/>
        </authorList>
    </citation>
    <scope>NUCLEOTIDE SEQUENCE [LARGE SCALE GENOMIC DNA]</scope>
    <source>
        <strain evidence="6 7">MP601</strain>
    </source>
</reference>
<dbReference type="PROSITE" id="PS00606">
    <property type="entry name" value="KS3_1"/>
    <property type="match status" value="1"/>
</dbReference>
<dbReference type="SUPFAM" id="SSF47336">
    <property type="entry name" value="ACP-like"/>
    <property type="match status" value="2"/>
</dbReference>
<dbReference type="InterPro" id="IPR057326">
    <property type="entry name" value="KR_dom"/>
</dbReference>
<dbReference type="InterPro" id="IPR020841">
    <property type="entry name" value="PKS_Beta-ketoAc_synthase_dom"/>
</dbReference>
<accession>A0A841JQI2</accession>
<keyword evidence="2" id="KW-0597">Phosphoprotein</keyword>
<protein>
    <submittedName>
        <fullName evidence="6">Acyl transferase domain-containing protein/aryl carrier-like protein</fullName>
    </submittedName>
</protein>
<dbReference type="SUPFAM" id="SSF53901">
    <property type="entry name" value="Thiolase-like"/>
    <property type="match status" value="1"/>
</dbReference>
<feature type="domain" description="Carrier" evidence="4">
    <location>
        <begin position="31"/>
        <end position="109"/>
    </location>
</feature>